<sequence>MSISLTPASIVSQRQHICSSSSQSLLSTQTGDVKRVKGECLPPEESVWYLFNVGDEQKKIQRTYSGLGNYVIFLLQAVIEVCLHFVRLHFLLILSVLHFSWTEAFDLYELVLMQCNRGKLFLMQGFLGYNFEIVIRLSILCLARKWISEIATLGASRLILLKLSAKPEPVSQYKKD</sequence>
<proteinExistence type="predicted"/>
<feature type="transmembrane region" description="Helical" evidence="1">
    <location>
        <begin position="67"/>
        <end position="100"/>
    </location>
</feature>
<dbReference type="EMBL" id="OX451739">
    <property type="protein sequence ID" value="CAI8610193.1"/>
    <property type="molecule type" value="Genomic_DNA"/>
</dbReference>
<evidence type="ECO:0000256" key="1">
    <source>
        <dbReference type="SAM" id="Phobius"/>
    </source>
</evidence>
<feature type="transmembrane region" description="Helical" evidence="1">
    <location>
        <begin position="120"/>
        <end position="143"/>
    </location>
</feature>
<organism evidence="2 3">
    <name type="scientific">Vicia faba</name>
    <name type="common">Broad bean</name>
    <name type="synonym">Faba vulgaris</name>
    <dbReference type="NCBI Taxonomy" id="3906"/>
    <lineage>
        <taxon>Eukaryota</taxon>
        <taxon>Viridiplantae</taxon>
        <taxon>Streptophyta</taxon>
        <taxon>Embryophyta</taxon>
        <taxon>Tracheophyta</taxon>
        <taxon>Spermatophyta</taxon>
        <taxon>Magnoliopsida</taxon>
        <taxon>eudicotyledons</taxon>
        <taxon>Gunneridae</taxon>
        <taxon>Pentapetalae</taxon>
        <taxon>rosids</taxon>
        <taxon>fabids</taxon>
        <taxon>Fabales</taxon>
        <taxon>Fabaceae</taxon>
        <taxon>Papilionoideae</taxon>
        <taxon>50 kb inversion clade</taxon>
        <taxon>NPAAA clade</taxon>
        <taxon>Hologalegina</taxon>
        <taxon>IRL clade</taxon>
        <taxon>Fabeae</taxon>
        <taxon>Vicia</taxon>
    </lineage>
</organism>
<dbReference type="Proteomes" id="UP001157006">
    <property type="component" value="Chromosome 4"/>
</dbReference>
<name>A0AAV1AKL7_VICFA</name>
<gene>
    <name evidence="2" type="ORF">VFH_IV170080</name>
</gene>
<dbReference type="AlphaFoldDB" id="A0AAV1AKL7"/>
<reference evidence="2 3" key="1">
    <citation type="submission" date="2023-01" db="EMBL/GenBank/DDBJ databases">
        <authorList>
            <person name="Kreplak J."/>
        </authorList>
    </citation>
    <scope>NUCLEOTIDE SEQUENCE [LARGE SCALE GENOMIC DNA]</scope>
</reference>
<keyword evidence="1" id="KW-0472">Membrane</keyword>
<keyword evidence="3" id="KW-1185">Reference proteome</keyword>
<evidence type="ECO:0000313" key="3">
    <source>
        <dbReference type="Proteomes" id="UP001157006"/>
    </source>
</evidence>
<evidence type="ECO:0000313" key="2">
    <source>
        <dbReference type="EMBL" id="CAI8610193.1"/>
    </source>
</evidence>
<protein>
    <submittedName>
        <fullName evidence="2">Uncharacterized protein</fullName>
    </submittedName>
</protein>
<keyword evidence="1" id="KW-1133">Transmembrane helix</keyword>
<keyword evidence="1" id="KW-0812">Transmembrane</keyword>
<accession>A0AAV1AKL7</accession>